<organism evidence="2 3">
    <name type="scientific">Yeosuana aromativorans</name>
    <dbReference type="NCBI Taxonomy" id="288019"/>
    <lineage>
        <taxon>Bacteria</taxon>
        <taxon>Pseudomonadati</taxon>
        <taxon>Bacteroidota</taxon>
        <taxon>Flavobacteriia</taxon>
        <taxon>Flavobacteriales</taxon>
        <taxon>Flavobacteriaceae</taxon>
        <taxon>Yeosuana</taxon>
    </lineage>
</organism>
<feature type="domain" description="DUF2383" evidence="1">
    <location>
        <begin position="2"/>
        <end position="106"/>
    </location>
</feature>
<dbReference type="AlphaFoldDB" id="A0A8J3BL73"/>
<comment type="caution">
    <text evidence="2">The sequence shown here is derived from an EMBL/GenBank/DDBJ whole genome shotgun (WGS) entry which is preliminary data.</text>
</comment>
<name>A0A8J3BL73_9FLAO</name>
<dbReference type="Pfam" id="PF09537">
    <property type="entry name" value="DUF2383"/>
    <property type="match status" value="1"/>
</dbReference>
<accession>A0A8J3BL73</accession>
<evidence type="ECO:0000313" key="2">
    <source>
        <dbReference type="EMBL" id="GGK22566.1"/>
    </source>
</evidence>
<keyword evidence="3" id="KW-1185">Reference proteome</keyword>
<reference evidence="2" key="2">
    <citation type="submission" date="2020-09" db="EMBL/GenBank/DDBJ databases">
        <authorList>
            <person name="Sun Q."/>
            <person name="Ohkuma M."/>
        </authorList>
    </citation>
    <scope>NUCLEOTIDE SEQUENCE</scope>
    <source>
        <strain evidence="2">JCM 12862</strain>
    </source>
</reference>
<dbReference type="InterPro" id="IPR012347">
    <property type="entry name" value="Ferritin-like"/>
</dbReference>
<reference evidence="2" key="1">
    <citation type="journal article" date="2014" name="Int. J. Syst. Evol. Microbiol.">
        <title>Complete genome sequence of Corynebacterium casei LMG S-19264T (=DSM 44701T), isolated from a smear-ripened cheese.</title>
        <authorList>
            <consortium name="US DOE Joint Genome Institute (JGI-PGF)"/>
            <person name="Walter F."/>
            <person name="Albersmeier A."/>
            <person name="Kalinowski J."/>
            <person name="Ruckert C."/>
        </authorList>
    </citation>
    <scope>NUCLEOTIDE SEQUENCE</scope>
    <source>
        <strain evidence="2">JCM 12862</strain>
    </source>
</reference>
<dbReference type="Proteomes" id="UP000612329">
    <property type="component" value="Unassembled WGS sequence"/>
</dbReference>
<dbReference type="Gene3D" id="1.20.1260.10">
    <property type="match status" value="1"/>
</dbReference>
<dbReference type="NCBIfam" id="TIGR02284">
    <property type="entry name" value="PA2169 family four-helix-bundle protein"/>
    <property type="match status" value="1"/>
</dbReference>
<evidence type="ECO:0000313" key="3">
    <source>
        <dbReference type="Proteomes" id="UP000612329"/>
    </source>
</evidence>
<protein>
    <recommendedName>
        <fullName evidence="1">DUF2383 domain-containing protein</fullName>
    </recommendedName>
</protein>
<sequence>MLNELLIMNHEIEIIYLEAHDIVNDEDLKTFFRERNFERNEFGRALKKEVVKLGDSPKGLNELSDRYYKGWMKFKKLLDTNNEFELLNEISKIKRLNIAAYNKLLQERNLSLSLCKLLVKQRDNVQMSLNELRTKNAIVV</sequence>
<proteinExistence type="predicted"/>
<dbReference type="InterPro" id="IPR019052">
    <property type="entry name" value="DUF2383"/>
</dbReference>
<dbReference type="InterPro" id="IPR011971">
    <property type="entry name" value="CHP02284"/>
</dbReference>
<gene>
    <name evidence="2" type="ORF">GCM10007962_15960</name>
</gene>
<evidence type="ECO:0000259" key="1">
    <source>
        <dbReference type="Pfam" id="PF09537"/>
    </source>
</evidence>
<dbReference type="EMBL" id="BMNR01000003">
    <property type="protein sequence ID" value="GGK22566.1"/>
    <property type="molecule type" value="Genomic_DNA"/>
</dbReference>